<protein>
    <recommendedName>
        <fullName evidence="1">Heterokaryon incompatibility domain-containing protein</fullName>
    </recommendedName>
</protein>
<gene>
    <name evidence="2" type="ORF">N8I77_013337</name>
</gene>
<sequence length="496" mass="57187">MYHQLPSSHTEAEHAALLPTRLLDLGPNSRTLRHKGLRLITTRPGDRGHYMTLSHRWGTEHQLKLTKATLDDRERIIRFQGLPKTYQDAVKVTLSLGYRYLWIDALCIIQDDHEDWLQEAAKMALVYRNSSCTISAHAAHGDDDGFLYANNHMWPGSSRERLNVSVLVTASHLSHRGWVFQERILSRRLLHFTSGGLFLEDASGIINSCGSTPEIYDPSKDNKLNLEDANQNLCEWYRLVEKFTTCQLTVDTDRLPALLGLARYYEEQNDDGQYLWGLWSRSIHQGLLWINVDESPKKLLQGYDAASGPAPTWTWAHLLGRIRYPDHVSSCEPCCEVIDFNAATWSARLSRGESPSLVVQFKTVDLENAKVIHKPKSFMGVEFCHLLYYKRRAWVSLDDERNHDVVFPQLTLAFVSHNHFQSTFSYDDLQLTEHTWVYYFLLLRPSKLNAPAKYQRIGLGAFECTPYHEHNNRELRLGESNCVVWDEADWRIISLC</sequence>
<dbReference type="EMBL" id="JAUJFL010000011">
    <property type="protein sequence ID" value="KAK2596447.1"/>
    <property type="molecule type" value="Genomic_DNA"/>
</dbReference>
<dbReference type="Proteomes" id="UP001265746">
    <property type="component" value="Unassembled WGS sequence"/>
</dbReference>
<comment type="caution">
    <text evidence="2">The sequence shown here is derived from an EMBL/GenBank/DDBJ whole genome shotgun (WGS) entry which is preliminary data.</text>
</comment>
<dbReference type="AlphaFoldDB" id="A0AAD9S1Y2"/>
<dbReference type="PANTHER" id="PTHR33112:SF16">
    <property type="entry name" value="HETEROKARYON INCOMPATIBILITY DOMAIN-CONTAINING PROTEIN"/>
    <property type="match status" value="1"/>
</dbReference>
<dbReference type="PANTHER" id="PTHR33112">
    <property type="entry name" value="DOMAIN PROTEIN, PUTATIVE-RELATED"/>
    <property type="match status" value="1"/>
</dbReference>
<evidence type="ECO:0000313" key="3">
    <source>
        <dbReference type="Proteomes" id="UP001265746"/>
    </source>
</evidence>
<keyword evidence="3" id="KW-1185">Reference proteome</keyword>
<name>A0AAD9S1Y2_PHOAM</name>
<organism evidence="2 3">
    <name type="scientific">Phomopsis amygdali</name>
    <name type="common">Fusicoccum amygdali</name>
    <dbReference type="NCBI Taxonomy" id="1214568"/>
    <lineage>
        <taxon>Eukaryota</taxon>
        <taxon>Fungi</taxon>
        <taxon>Dikarya</taxon>
        <taxon>Ascomycota</taxon>
        <taxon>Pezizomycotina</taxon>
        <taxon>Sordariomycetes</taxon>
        <taxon>Sordariomycetidae</taxon>
        <taxon>Diaporthales</taxon>
        <taxon>Diaporthaceae</taxon>
        <taxon>Diaporthe</taxon>
    </lineage>
</organism>
<accession>A0AAD9S1Y2</accession>
<feature type="domain" description="Heterokaryon incompatibility" evidence="1">
    <location>
        <begin position="50"/>
        <end position="182"/>
    </location>
</feature>
<dbReference type="Pfam" id="PF06985">
    <property type="entry name" value="HET"/>
    <property type="match status" value="1"/>
</dbReference>
<evidence type="ECO:0000259" key="1">
    <source>
        <dbReference type="Pfam" id="PF06985"/>
    </source>
</evidence>
<evidence type="ECO:0000313" key="2">
    <source>
        <dbReference type="EMBL" id="KAK2596447.1"/>
    </source>
</evidence>
<dbReference type="InterPro" id="IPR010730">
    <property type="entry name" value="HET"/>
</dbReference>
<reference evidence="2" key="1">
    <citation type="submission" date="2023-06" db="EMBL/GenBank/DDBJ databases">
        <authorList>
            <person name="Noh H."/>
        </authorList>
    </citation>
    <scope>NUCLEOTIDE SEQUENCE</scope>
    <source>
        <strain evidence="2">DUCC20226</strain>
    </source>
</reference>
<proteinExistence type="predicted"/>